<evidence type="ECO:0000259" key="3">
    <source>
        <dbReference type="Pfam" id="PF00561"/>
    </source>
</evidence>
<gene>
    <name evidence="4" type="ORF">DPMN_093832</name>
</gene>
<dbReference type="GO" id="GO:0047372">
    <property type="term" value="F:monoacylglycerol lipase activity"/>
    <property type="evidence" value="ECO:0007669"/>
    <property type="project" value="TreeGrafter"/>
</dbReference>
<feature type="transmembrane region" description="Helical" evidence="2">
    <location>
        <begin position="45"/>
        <end position="64"/>
    </location>
</feature>
<dbReference type="Pfam" id="PF00561">
    <property type="entry name" value="Abhydrolase_1"/>
    <property type="match status" value="1"/>
</dbReference>
<evidence type="ECO:0000313" key="5">
    <source>
        <dbReference type="Proteomes" id="UP000828390"/>
    </source>
</evidence>
<dbReference type="GO" id="GO:0004622">
    <property type="term" value="F:phosphatidylcholine lysophospholipase activity"/>
    <property type="evidence" value="ECO:0007669"/>
    <property type="project" value="TreeGrafter"/>
</dbReference>
<dbReference type="PANTHER" id="PTHR12277">
    <property type="entry name" value="ALPHA/BETA HYDROLASE DOMAIN-CONTAINING PROTEIN"/>
    <property type="match status" value="1"/>
</dbReference>
<organism evidence="4 5">
    <name type="scientific">Dreissena polymorpha</name>
    <name type="common">Zebra mussel</name>
    <name type="synonym">Mytilus polymorpha</name>
    <dbReference type="NCBI Taxonomy" id="45954"/>
    <lineage>
        <taxon>Eukaryota</taxon>
        <taxon>Metazoa</taxon>
        <taxon>Spiralia</taxon>
        <taxon>Lophotrochozoa</taxon>
        <taxon>Mollusca</taxon>
        <taxon>Bivalvia</taxon>
        <taxon>Autobranchia</taxon>
        <taxon>Heteroconchia</taxon>
        <taxon>Euheterodonta</taxon>
        <taxon>Imparidentia</taxon>
        <taxon>Neoheterodontei</taxon>
        <taxon>Myida</taxon>
        <taxon>Dreissenoidea</taxon>
        <taxon>Dreissenidae</taxon>
        <taxon>Dreissena</taxon>
    </lineage>
</organism>
<evidence type="ECO:0000256" key="1">
    <source>
        <dbReference type="SAM" id="MobiDB-lite"/>
    </source>
</evidence>
<protein>
    <recommendedName>
        <fullName evidence="3">AB hydrolase-1 domain-containing protein</fullName>
    </recommendedName>
</protein>
<dbReference type="GO" id="GO:0052651">
    <property type="term" value="P:monoacylglycerol catabolic process"/>
    <property type="evidence" value="ECO:0007669"/>
    <property type="project" value="TreeGrafter"/>
</dbReference>
<keyword evidence="2" id="KW-1133">Transmembrane helix</keyword>
<reference evidence="4" key="2">
    <citation type="submission" date="2020-11" db="EMBL/GenBank/DDBJ databases">
        <authorList>
            <person name="McCartney M.A."/>
            <person name="Auch B."/>
            <person name="Kono T."/>
            <person name="Mallez S."/>
            <person name="Becker A."/>
            <person name="Gohl D.M."/>
            <person name="Silverstein K.A.T."/>
            <person name="Koren S."/>
            <person name="Bechman K.B."/>
            <person name="Herman A."/>
            <person name="Abrahante J.E."/>
            <person name="Garbe J."/>
        </authorList>
    </citation>
    <scope>NUCLEOTIDE SEQUENCE</scope>
    <source>
        <strain evidence="4">Duluth1</strain>
        <tissue evidence="4">Whole animal</tissue>
    </source>
</reference>
<dbReference type="OrthoDB" id="10249433at2759"/>
<dbReference type="InterPro" id="IPR000073">
    <property type="entry name" value="AB_hydrolase_1"/>
</dbReference>
<dbReference type="AlphaFoldDB" id="A0A9D4L6A0"/>
<comment type="caution">
    <text evidence="4">The sequence shown here is derived from an EMBL/GenBank/DDBJ whole genome shotgun (WGS) entry which is preliminary data.</text>
</comment>
<proteinExistence type="predicted"/>
<reference evidence="4" key="1">
    <citation type="journal article" date="2019" name="bioRxiv">
        <title>The Genome of the Zebra Mussel, Dreissena polymorpha: A Resource for Invasive Species Research.</title>
        <authorList>
            <person name="McCartney M.A."/>
            <person name="Auch B."/>
            <person name="Kono T."/>
            <person name="Mallez S."/>
            <person name="Zhang Y."/>
            <person name="Obille A."/>
            <person name="Becker A."/>
            <person name="Abrahante J.E."/>
            <person name="Garbe J."/>
            <person name="Badalamenti J.P."/>
            <person name="Herman A."/>
            <person name="Mangelson H."/>
            <person name="Liachko I."/>
            <person name="Sullivan S."/>
            <person name="Sone E.D."/>
            <person name="Koren S."/>
            <person name="Silverstein K.A.T."/>
            <person name="Beckman K.B."/>
            <person name="Gohl D.M."/>
        </authorList>
    </citation>
    <scope>NUCLEOTIDE SEQUENCE</scope>
    <source>
        <strain evidence="4">Duluth1</strain>
        <tissue evidence="4">Whole animal</tissue>
    </source>
</reference>
<sequence>MPPRQRSPQKNSKTKPSPKSNNLANQSGEKSYPVWSISKHVILKLLKTVATVTLVFYVVIPVFVKTNPWIQNKVIFLNHLRWPPFIDYSEAEIIVQWPTRNFHITTDQNIKLGLWHILPESLRVLNLSPDSYEAQLTDSKPIILYLHGNSGSRAGWHRVGLYKVLAKMDFHVIAVDYRGYGDSSGSPSEDGVVADALFVYRWLRERQGRSPLYIWGHSLGTGVSTKLARIISRSGEAPDGVILESGFNNILDAAKYHPLASPFKMIPWFNWLFLDTITANDIHFQSDQSIADVTPPLLMLHAEDDVIVPFHLGVKLYEAAVTSRPDSFGAAQFVPFNASLGYGHKLIFMAPELPDIIRKFMTRCENKQN</sequence>
<accession>A0A9D4L6A0</accession>
<dbReference type="GO" id="GO:0005789">
    <property type="term" value="C:endoplasmic reticulum membrane"/>
    <property type="evidence" value="ECO:0007669"/>
    <property type="project" value="TreeGrafter"/>
</dbReference>
<evidence type="ECO:0000313" key="4">
    <source>
        <dbReference type="EMBL" id="KAH3851352.1"/>
    </source>
</evidence>
<feature type="region of interest" description="Disordered" evidence="1">
    <location>
        <begin position="1"/>
        <end position="28"/>
    </location>
</feature>
<dbReference type="Gene3D" id="3.40.50.1820">
    <property type="entry name" value="alpha/beta hydrolase"/>
    <property type="match status" value="1"/>
</dbReference>
<feature type="compositionally biased region" description="Low complexity" evidence="1">
    <location>
        <begin position="8"/>
        <end position="22"/>
    </location>
</feature>
<name>A0A9D4L6A0_DREPO</name>
<evidence type="ECO:0000256" key="2">
    <source>
        <dbReference type="SAM" id="Phobius"/>
    </source>
</evidence>
<dbReference type="PANTHER" id="PTHR12277:SF194">
    <property type="entry name" value="FI04476P"/>
    <property type="match status" value="1"/>
</dbReference>
<feature type="domain" description="AB hydrolase-1" evidence="3">
    <location>
        <begin position="141"/>
        <end position="228"/>
    </location>
</feature>
<keyword evidence="2" id="KW-0472">Membrane</keyword>
<dbReference type="Proteomes" id="UP000828390">
    <property type="component" value="Unassembled WGS sequence"/>
</dbReference>
<keyword evidence="5" id="KW-1185">Reference proteome</keyword>
<dbReference type="InterPro" id="IPR029058">
    <property type="entry name" value="AB_hydrolase_fold"/>
</dbReference>
<dbReference type="SUPFAM" id="SSF53474">
    <property type="entry name" value="alpha/beta-Hydrolases"/>
    <property type="match status" value="1"/>
</dbReference>
<keyword evidence="2" id="KW-0812">Transmembrane</keyword>
<dbReference type="GO" id="GO:0006660">
    <property type="term" value="P:phosphatidylserine catabolic process"/>
    <property type="evidence" value="ECO:0007669"/>
    <property type="project" value="TreeGrafter"/>
</dbReference>
<dbReference type="EMBL" id="JAIWYP010000003">
    <property type="protein sequence ID" value="KAH3851352.1"/>
    <property type="molecule type" value="Genomic_DNA"/>
</dbReference>